<dbReference type="Pfam" id="PF13279">
    <property type="entry name" value="4HBT_2"/>
    <property type="match status" value="1"/>
</dbReference>
<dbReference type="Gene3D" id="3.10.129.10">
    <property type="entry name" value="Hotdog Thioesterase"/>
    <property type="match status" value="1"/>
</dbReference>
<dbReference type="GO" id="GO:0047617">
    <property type="term" value="F:fatty acyl-CoA hydrolase activity"/>
    <property type="evidence" value="ECO:0007669"/>
    <property type="project" value="TreeGrafter"/>
</dbReference>
<dbReference type="PANTHER" id="PTHR31793">
    <property type="entry name" value="4-HYDROXYBENZOYL-COA THIOESTERASE FAMILY MEMBER"/>
    <property type="match status" value="1"/>
</dbReference>
<dbReference type="CDD" id="cd00586">
    <property type="entry name" value="4HBT"/>
    <property type="match status" value="1"/>
</dbReference>
<dbReference type="InterPro" id="IPR050563">
    <property type="entry name" value="4-hydroxybenzoyl-CoA_TE"/>
</dbReference>
<evidence type="ECO:0000256" key="2">
    <source>
        <dbReference type="ARBA" id="ARBA00022801"/>
    </source>
</evidence>
<comment type="similarity">
    <text evidence="1">Belongs to the 4-hydroxybenzoyl-CoA thioesterase family.</text>
</comment>
<keyword evidence="2 3" id="KW-0378">Hydrolase</keyword>
<organism evidence="3 4">
    <name type="scientific">Thiopseudomonas denitrificans</name>
    <dbReference type="NCBI Taxonomy" id="1501432"/>
    <lineage>
        <taxon>Bacteria</taxon>
        <taxon>Pseudomonadati</taxon>
        <taxon>Pseudomonadota</taxon>
        <taxon>Gammaproteobacteria</taxon>
        <taxon>Pseudomonadales</taxon>
        <taxon>Pseudomonadaceae</taxon>
        <taxon>Thiopseudomonas</taxon>
    </lineage>
</organism>
<dbReference type="Proteomes" id="UP000294575">
    <property type="component" value="Unassembled WGS sequence"/>
</dbReference>
<gene>
    <name evidence="3" type="ORF">DFQ45_108101</name>
</gene>
<dbReference type="AlphaFoldDB" id="A0A4R6TV79"/>
<name>A0A4R6TV79_9GAMM</name>
<protein>
    <submittedName>
        <fullName evidence="3">Acyl-CoA thioester hydrolase</fullName>
    </submittedName>
</protein>
<dbReference type="SUPFAM" id="SSF54637">
    <property type="entry name" value="Thioesterase/thiol ester dehydrase-isomerase"/>
    <property type="match status" value="1"/>
</dbReference>
<evidence type="ECO:0000256" key="1">
    <source>
        <dbReference type="ARBA" id="ARBA00005953"/>
    </source>
</evidence>
<dbReference type="OrthoDB" id="9800856at2"/>
<sequence>MRKKGVLQASVELEVPFFDVDMMNIVWHGHYVKYFEVVRCALLDKIGHNYNQMRECGYGWPVVDLQLRYVLPAEFGQKITVTADLVEWQERLKINYLITDSATGARLTRGSTVQVAVRMADREMQFVAPVEFREAVEAAVARESLKK</sequence>
<dbReference type="RefSeq" id="WP_101495793.1">
    <property type="nucleotide sequence ID" value="NZ_LNJZ01000003.1"/>
</dbReference>
<dbReference type="EMBL" id="SNYK01000008">
    <property type="protein sequence ID" value="TDQ37321.1"/>
    <property type="molecule type" value="Genomic_DNA"/>
</dbReference>
<proteinExistence type="inferred from homology"/>
<accession>A0A4R6TV79</accession>
<evidence type="ECO:0000313" key="4">
    <source>
        <dbReference type="Proteomes" id="UP000294575"/>
    </source>
</evidence>
<comment type="caution">
    <text evidence="3">The sequence shown here is derived from an EMBL/GenBank/DDBJ whole genome shotgun (WGS) entry which is preliminary data.</text>
</comment>
<keyword evidence="4" id="KW-1185">Reference proteome</keyword>
<evidence type="ECO:0000313" key="3">
    <source>
        <dbReference type="EMBL" id="TDQ37321.1"/>
    </source>
</evidence>
<dbReference type="InterPro" id="IPR029069">
    <property type="entry name" value="HotDog_dom_sf"/>
</dbReference>
<reference evidence="3 4" key="1">
    <citation type="submission" date="2019-03" db="EMBL/GenBank/DDBJ databases">
        <title>Genomic Encyclopedia of Type Strains, Phase IV (KMG-IV): sequencing the most valuable type-strain genomes for metagenomic binning, comparative biology and taxonomic classification.</title>
        <authorList>
            <person name="Goeker M."/>
        </authorList>
    </citation>
    <scope>NUCLEOTIDE SEQUENCE [LARGE SCALE GENOMIC DNA]</scope>
    <source>
        <strain evidence="3 4">DSM 28679</strain>
    </source>
</reference>
<dbReference type="PANTHER" id="PTHR31793:SF27">
    <property type="entry name" value="NOVEL THIOESTERASE SUPERFAMILY DOMAIN AND SAPOSIN A-TYPE DOMAIN CONTAINING PROTEIN (0610012H03RIK)"/>
    <property type="match status" value="1"/>
</dbReference>